<accession>A0A7J7NT82</accession>
<dbReference type="EMBL" id="JACGCM010000589">
    <property type="protein sequence ID" value="KAF6170407.1"/>
    <property type="molecule type" value="Genomic_DNA"/>
</dbReference>
<name>A0A7J7NT82_9MAGN</name>
<dbReference type="AlphaFoldDB" id="A0A7J7NT82"/>
<sequence>MQKILRYLSTVQIHANTIRDRIFINSSEISKHPVTSRYKRYSSTCQQIVCTRASHEIVFSQRMLIGLLQINKNQDVTKVHHEDSSKPDIVTFIINITNGHIIRPILDSY</sequence>
<feature type="non-terminal residue" evidence="1">
    <location>
        <position position="1"/>
    </location>
</feature>
<gene>
    <name evidence="1" type="ORF">GIB67_014337</name>
</gene>
<organism evidence="1 2">
    <name type="scientific">Kingdonia uniflora</name>
    <dbReference type="NCBI Taxonomy" id="39325"/>
    <lineage>
        <taxon>Eukaryota</taxon>
        <taxon>Viridiplantae</taxon>
        <taxon>Streptophyta</taxon>
        <taxon>Embryophyta</taxon>
        <taxon>Tracheophyta</taxon>
        <taxon>Spermatophyta</taxon>
        <taxon>Magnoliopsida</taxon>
        <taxon>Ranunculales</taxon>
        <taxon>Circaeasteraceae</taxon>
        <taxon>Kingdonia</taxon>
    </lineage>
</organism>
<proteinExistence type="predicted"/>
<dbReference type="Proteomes" id="UP000541444">
    <property type="component" value="Unassembled WGS sequence"/>
</dbReference>
<comment type="caution">
    <text evidence="1">The sequence shown here is derived from an EMBL/GenBank/DDBJ whole genome shotgun (WGS) entry which is preliminary data.</text>
</comment>
<reference evidence="1 2" key="1">
    <citation type="journal article" date="2020" name="IScience">
        <title>Genome Sequencing of the Endangered Kingdonia uniflora (Circaeasteraceae, Ranunculales) Reveals Potential Mechanisms of Evolutionary Specialization.</title>
        <authorList>
            <person name="Sun Y."/>
            <person name="Deng T."/>
            <person name="Zhang A."/>
            <person name="Moore M.J."/>
            <person name="Landis J.B."/>
            <person name="Lin N."/>
            <person name="Zhang H."/>
            <person name="Zhang X."/>
            <person name="Huang J."/>
            <person name="Zhang X."/>
            <person name="Sun H."/>
            <person name="Wang H."/>
        </authorList>
    </citation>
    <scope>NUCLEOTIDE SEQUENCE [LARGE SCALE GENOMIC DNA]</scope>
    <source>
        <strain evidence="1">TB1705</strain>
        <tissue evidence="1">Leaf</tissue>
    </source>
</reference>
<protein>
    <submittedName>
        <fullName evidence="1">Uncharacterized protein</fullName>
    </submittedName>
</protein>
<keyword evidence="2" id="KW-1185">Reference proteome</keyword>
<evidence type="ECO:0000313" key="2">
    <source>
        <dbReference type="Proteomes" id="UP000541444"/>
    </source>
</evidence>
<evidence type="ECO:0000313" key="1">
    <source>
        <dbReference type="EMBL" id="KAF6170407.1"/>
    </source>
</evidence>